<feature type="transmembrane region" description="Helical" evidence="1">
    <location>
        <begin position="6"/>
        <end position="27"/>
    </location>
</feature>
<name>A0ABP3VX34_CLOSU</name>
<dbReference type="Proteomes" id="UP001501047">
    <property type="component" value="Unassembled WGS sequence"/>
</dbReference>
<accession>A0ABP3VX34</accession>
<evidence type="ECO:0000313" key="3">
    <source>
        <dbReference type="Proteomes" id="UP001501047"/>
    </source>
</evidence>
<keyword evidence="1" id="KW-0472">Membrane</keyword>
<gene>
    <name evidence="2" type="ORF">GCM10008908_09040</name>
</gene>
<organism evidence="2 3">
    <name type="scientific">Clostridium subterminale</name>
    <dbReference type="NCBI Taxonomy" id="1550"/>
    <lineage>
        <taxon>Bacteria</taxon>
        <taxon>Bacillati</taxon>
        <taxon>Bacillota</taxon>
        <taxon>Clostridia</taxon>
        <taxon>Eubacteriales</taxon>
        <taxon>Clostridiaceae</taxon>
        <taxon>Clostridium</taxon>
    </lineage>
</organism>
<protein>
    <submittedName>
        <fullName evidence="2">BhlA/UviB family holin-like peptide</fullName>
    </submittedName>
</protein>
<dbReference type="EMBL" id="BAAACI010000001">
    <property type="protein sequence ID" value="GAA0768553.1"/>
    <property type="molecule type" value="Genomic_DNA"/>
</dbReference>
<evidence type="ECO:0000256" key="1">
    <source>
        <dbReference type="SAM" id="Phobius"/>
    </source>
</evidence>
<keyword evidence="3" id="KW-1185">Reference proteome</keyword>
<keyword evidence="1" id="KW-0812">Transmembrane</keyword>
<proteinExistence type="predicted"/>
<sequence length="66" mass="7777">MESEIIKMVVSYGIFAVLFVYLFFYMLKDSKVREAKYQEIITSLTDKFGVVEDIKKDVEDIKNKMV</sequence>
<reference evidence="3" key="1">
    <citation type="journal article" date="2019" name="Int. J. Syst. Evol. Microbiol.">
        <title>The Global Catalogue of Microorganisms (GCM) 10K type strain sequencing project: providing services to taxonomists for standard genome sequencing and annotation.</title>
        <authorList>
            <consortium name="The Broad Institute Genomics Platform"/>
            <consortium name="The Broad Institute Genome Sequencing Center for Infectious Disease"/>
            <person name="Wu L."/>
            <person name="Ma J."/>
        </authorList>
    </citation>
    <scope>NUCLEOTIDE SEQUENCE [LARGE SCALE GENOMIC DNA]</scope>
    <source>
        <strain evidence="3">JCM 1417</strain>
    </source>
</reference>
<evidence type="ECO:0000313" key="2">
    <source>
        <dbReference type="EMBL" id="GAA0768553.1"/>
    </source>
</evidence>
<dbReference type="Pfam" id="PF10960">
    <property type="entry name" value="Holin_BhlA"/>
    <property type="match status" value="1"/>
</dbReference>
<dbReference type="RefSeq" id="WP_343824016.1">
    <property type="nucleotide sequence ID" value="NZ_BAAACI010000001.1"/>
</dbReference>
<dbReference type="InterPro" id="IPR024405">
    <property type="entry name" value="Phage_BhlA/UviB"/>
</dbReference>
<keyword evidence="1" id="KW-1133">Transmembrane helix</keyword>
<comment type="caution">
    <text evidence="2">The sequence shown here is derived from an EMBL/GenBank/DDBJ whole genome shotgun (WGS) entry which is preliminary data.</text>
</comment>